<proteinExistence type="predicted"/>
<evidence type="ECO:0000259" key="5">
    <source>
        <dbReference type="Pfam" id="PF07992"/>
    </source>
</evidence>
<dbReference type="GO" id="GO:0003955">
    <property type="term" value="F:NAD(P)H dehydrogenase (quinone) activity"/>
    <property type="evidence" value="ECO:0007669"/>
    <property type="project" value="TreeGrafter"/>
</dbReference>
<comment type="cofactor">
    <cofactor evidence="1">
        <name>FAD</name>
        <dbReference type="ChEBI" id="CHEBI:57692"/>
    </cofactor>
</comment>
<dbReference type="PANTHER" id="PTHR42913:SF9">
    <property type="entry name" value="SLR1591 PROTEIN"/>
    <property type="match status" value="1"/>
</dbReference>
<evidence type="ECO:0000256" key="4">
    <source>
        <dbReference type="ARBA" id="ARBA00023002"/>
    </source>
</evidence>
<keyword evidence="3" id="KW-0274">FAD</keyword>
<dbReference type="KEGG" id="srho:HH216_18380"/>
<dbReference type="InterPro" id="IPR036188">
    <property type="entry name" value="FAD/NAD-bd_sf"/>
</dbReference>
<evidence type="ECO:0000256" key="2">
    <source>
        <dbReference type="ARBA" id="ARBA00022630"/>
    </source>
</evidence>
<dbReference type="InterPro" id="IPR051169">
    <property type="entry name" value="NADH-Q_oxidoreductase"/>
</dbReference>
<evidence type="ECO:0000256" key="1">
    <source>
        <dbReference type="ARBA" id="ARBA00001974"/>
    </source>
</evidence>
<protein>
    <submittedName>
        <fullName evidence="6">FAD-dependent oxidoreductase</fullName>
    </submittedName>
</protein>
<dbReference type="Pfam" id="PF07992">
    <property type="entry name" value="Pyr_redox_2"/>
    <property type="match status" value="1"/>
</dbReference>
<sequence length="447" mass="49800">MKTNPVQVLILGGGYVSVWAYRSLARKLRTELRRGDVQITVVCPLTGHAYHGWTAETLTDILRVESQVSPLAELMPQATLLTGRAVAVNTPSKTVQVQLAGGQEQWLTYDHLLLGMGTTDSLTIDGSRELGYQIKDRDAFHRTHDALYELVQRAARMPARQAQQMLRVNVAGAGFTGVELATNVAEYLQLLVKEHDTLRHVSPTVRLIHSGAHVLPALGNTCQRLVGYAERTIDAYGIQRIANRRLARITAIGAQLDDGTVLESTMTITTVGQQRLELPGTEAFQRDAQNRIQTNSYQQLLDHPTIWGGGDACLVPRIGHQEGSPSNALWAIKHGESAGRNIARAIRQQSLKPFRFRGMGETASLGVGKAILELYGVQATGWLAWTIRLLFFHYFIPSRRVMRSSINDWLFLFTKRQRIGLWLRKQPRPEQATHDLALTTPRLDRAA</sequence>
<gene>
    <name evidence="6" type="ORF">HH216_18380</name>
</gene>
<dbReference type="Gene3D" id="3.50.50.100">
    <property type="match status" value="1"/>
</dbReference>
<dbReference type="GO" id="GO:0019646">
    <property type="term" value="P:aerobic electron transport chain"/>
    <property type="evidence" value="ECO:0007669"/>
    <property type="project" value="TreeGrafter"/>
</dbReference>
<name>A0A7L5DNX1_9BACT</name>
<dbReference type="SUPFAM" id="SSF51905">
    <property type="entry name" value="FAD/NAD(P)-binding domain"/>
    <property type="match status" value="2"/>
</dbReference>
<keyword evidence="2" id="KW-0285">Flavoprotein</keyword>
<dbReference type="EMBL" id="CP051677">
    <property type="protein sequence ID" value="QJD80159.1"/>
    <property type="molecule type" value="Genomic_DNA"/>
</dbReference>
<feature type="domain" description="FAD/NAD(P)-binding" evidence="5">
    <location>
        <begin position="7"/>
        <end position="335"/>
    </location>
</feature>
<accession>A0A7L5DNX1</accession>
<evidence type="ECO:0000313" key="7">
    <source>
        <dbReference type="Proteomes" id="UP000501128"/>
    </source>
</evidence>
<keyword evidence="7" id="KW-1185">Reference proteome</keyword>
<keyword evidence="4" id="KW-0560">Oxidoreductase</keyword>
<evidence type="ECO:0000256" key="3">
    <source>
        <dbReference type="ARBA" id="ARBA00022827"/>
    </source>
</evidence>
<dbReference type="PANTHER" id="PTHR42913">
    <property type="entry name" value="APOPTOSIS-INDUCING FACTOR 1"/>
    <property type="match status" value="1"/>
</dbReference>
<dbReference type="AlphaFoldDB" id="A0A7L5DNX1"/>
<organism evidence="6 7">
    <name type="scientific">Spirosoma rhododendri</name>
    <dbReference type="NCBI Taxonomy" id="2728024"/>
    <lineage>
        <taxon>Bacteria</taxon>
        <taxon>Pseudomonadati</taxon>
        <taxon>Bacteroidota</taxon>
        <taxon>Cytophagia</taxon>
        <taxon>Cytophagales</taxon>
        <taxon>Cytophagaceae</taxon>
        <taxon>Spirosoma</taxon>
    </lineage>
</organism>
<dbReference type="InterPro" id="IPR023753">
    <property type="entry name" value="FAD/NAD-binding_dom"/>
</dbReference>
<dbReference type="RefSeq" id="WP_169552118.1">
    <property type="nucleotide sequence ID" value="NZ_CP051677.1"/>
</dbReference>
<dbReference type="Proteomes" id="UP000501128">
    <property type="component" value="Chromosome"/>
</dbReference>
<reference evidence="6 7" key="1">
    <citation type="submission" date="2020-04" db="EMBL/GenBank/DDBJ databases">
        <title>Genome sequencing of novel species.</title>
        <authorList>
            <person name="Heo J."/>
            <person name="Kim S.-J."/>
            <person name="Kim J.-S."/>
            <person name="Hong S.-B."/>
            <person name="Kwon S.-W."/>
        </authorList>
    </citation>
    <scope>NUCLEOTIDE SEQUENCE [LARGE SCALE GENOMIC DNA]</scope>
    <source>
        <strain evidence="6 7">CJU-R4</strain>
    </source>
</reference>
<evidence type="ECO:0000313" key="6">
    <source>
        <dbReference type="EMBL" id="QJD80159.1"/>
    </source>
</evidence>